<comment type="caution">
    <text evidence="1">The sequence shown here is derived from an EMBL/GenBank/DDBJ whole genome shotgun (WGS) entry which is preliminary data.</text>
</comment>
<protein>
    <submittedName>
        <fullName evidence="1">Uncharacterized protein</fullName>
    </submittedName>
</protein>
<evidence type="ECO:0000313" key="2">
    <source>
        <dbReference type="Proteomes" id="UP000230973"/>
    </source>
</evidence>
<dbReference type="Proteomes" id="UP000230973">
    <property type="component" value="Unassembled WGS sequence"/>
</dbReference>
<accession>A0A2M7QAR4</accession>
<gene>
    <name evidence="1" type="ORF">COY93_03450</name>
</gene>
<sequence length="83" mass="9449">MVSLMDVKLLALTGPTTMKEEAIKEIIANLANDFLKVRLRPTFRERSDFIPDKNIEDRRDVTMPTVMGFGASTAETYPNRFGR</sequence>
<dbReference type="AlphaFoldDB" id="A0A2M7QAR4"/>
<evidence type="ECO:0000313" key="1">
    <source>
        <dbReference type="EMBL" id="PIY62318.1"/>
    </source>
</evidence>
<dbReference type="EMBL" id="PFLC01000043">
    <property type="protein sequence ID" value="PIY62318.1"/>
    <property type="molecule type" value="Genomic_DNA"/>
</dbReference>
<name>A0A2M7QAR4_9BACT</name>
<reference evidence="2" key="1">
    <citation type="submission" date="2017-09" db="EMBL/GenBank/DDBJ databases">
        <title>Depth-based differentiation of microbial function through sediment-hosted aquifers and enrichment of novel symbionts in the deep terrestrial subsurface.</title>
        <authorList>
            <person name="Probst A.J."/>
            <person name="Ladd B."/>
            <person name="Jarett J.K."/>
            <person name="Geller-Mcgrath D.E."/>
            <person name="Sieber C.M.K."/>
            <person name="Emerson J.B."/>
            <person name="Anantharaman K."/>
            <person name="Thomas B.C."/>
            <person name="Malmstrom R."/>
            <person name="Stieglmeier M."/>
            <person name="Klingl A."/>
            <person name="Woyke T."/>
            <person name="Ryan C.M."/>
            <person name="Banfield J.F."/>
        </authorList>
    </citation>
    <scope>NUCLEOTIDE SEQUENCE [LARGE SCALE GENOMIC DNA]</scope>
</reference>
<organism evidence="1 2">
    <name type="scientific">Candidatus Uhrbacteria bacterium CG_4_10_14_0_8_um_filter_58_22</name>
    <dbReference type="NCBI Taxonomy" id="1975029"/>
    <lineage>
        <taxon>Bacteria</taxon>
        <taxon>Candidatus Uhriibacteriota</taxon>
    </lineage>
</organism>
<proteinExistence type="predicted"/>